<gene>
    <name evidence="2" type="ORF">BDP27DRAFT_1322389</name>
</gene>
<name>A0A9P5U8V5_9AGAR</name>
<keyword evidence="3" id="KW-1185">Reference proteome</keyword>
<accession>A0A9P5U8V5</accession>
<dbReference type="AlphaFoldDB" id="A0A9P5U8V5"/>
<feature type="region of interest" description="Disordered" evidence="1">
    <location>
        <begin position="324"/>
        <end position="355"/>
    </location>
</feature>
<protein>
    <recommendedName>
        <fullName evidence="4">HNH nuclease domain-containing protein</fullName>
    </recommendedName>
</protein>
<evidence type="ECO:0000256" key="1">
    <source>
        <dbReference type="SAM" id="MobiDB-lite"/>
    </source>
</evidence>
<sequence length="355" mass="40331">MSESTTSPPIPSITSELDFTPFEKSSDLEHESSAESGSESQNTSLDDPDSTRHDGDHIPQLQDSVNSQRVPTTTTTPPSSNSQKADATSPRMFWGIPDKETRNLVHAAAPAGDRCVITLAKVSKSGKVADIAYCYAMPRGLHLVTTRTVEWYLGMALDTLDLDSPYNIFLVRFDIHPWYYGMGFVWIPVDLALLHKMALLINHNSEQTDLKCRKCSKHSRTTRHRLVVIHMDPNRSWPREQVEQTTPSTGMSRVRPTWHDYPFTDETMQNIELHLNPFYALFHARYQIDRAIEKGYIDNEFWFRDEGLNLAYTITQNFLQPETVPTDFMNAPRPNKMPKSPIPESEKPATNPPAI</sequence>
<feature type="region of interest" description="Disordered" evidence="1">
    <location>
        <begin position="1"/>
        <end position="92"/>
    </location>
</feature>
<dbReference type="Proteomes" id="UP000772434">
    <property type="component" value="Unassembled WGS sequence"/>
</dbReference>
<dbReference type="EMBL" id="JADNRY010000033">
    <property type="protein sequence ID" value="KAF9071370.1"/>
    <property type="molecule type" value="Genomic_DNA"/>
</dbReference>
<evidence type="ECO:0000313" key="3">
    <source>
        <dbReference type="Proteomes" id="UP000772434"/>
    </source>
</evidence>
<comment type="caution">
    <text evidence="2">The sequence shown here is derived from an EMBL/GenBank/DDBJ whole genome shotgun (WGS) entry which is preliminary data.</text>
</comment>
<evidence type="ECO:0008006" key="4">
    <source>
        <dbReference type="Google" id="ProtNLM"/>
    </source>
</evidence>
<feature type="compositionally biased region" description="Basic and acidic residues" evidence="1">
    <location>
        <begin position="24"/>
        <end position="33"/>
    </location>
</feature>
<reference evidence="2" key="1">
    <citation type="submission" date="2020-11" db="EMBL/GenBank/DDBJ databases">
        <authorList>
            <consortium name="DOE Joint Genome Institute"/>
            <person name="Ahrendt S."/>
            <person name="Riley R."/>
            <person name="Andreopoulos W."/>
            <person name="Labutti K."/>
            <person name="Pangilinan J."/>
            <person name="Ruiz-Duenas F.J."/>
            <person name="Barrasa J.M."/>
            <person name="Sanchez-Garcia M."/>
            <person name="Camarero S."/>
            <person name="Miyauchi S."/>
            <person name="Serrano A."/>
            <person name="Linde D."/>
            <person name="Babiker R."/>
            <person name="Drula E."/>
            <person name="Ayuso-Fernandez I."/>
            <person name="Pacheco R."/>
            <person name="Padilla G."/>
            <person name="Ferreira P."/>
            <person name="Barriuso J."/>
            <person name="Kellner H."/>
            <person name="Castanera R."/>
            <person name="Alfaro M."/>
            <person name="Ramirez L."/>
            <person name="Pisabarro A.G."/>
            <person name="Kuo A."/>
            <person name="Tritt A."/>
            <person name="Lipzen A."/>
            <person name="He G."/>
            <person name="Yan M."/>
            <person name="Ng V."/>
            <person name="Cullen D."/>
            <person name="Martin F."/>
            <person name="Rosso M.-N."/>
            <person name="Henrissat B."/>
            <person name="Hibbett D."/>
            <person name="Martinez A.T."/>
            <person name="Grigoriev I.V."/>
        </authorList>
    </citation>
    <scope>NUCLEOTIDE SEQUENCE</scope>
    <source>
        <strain evidence="2">AH 40177</strain>
    </source>
</reference>
<dbReference type="OrthoDB" id="3133596at2759"/>
<proteinExistence type="predicted"/>
<feature type="compositionally biased region" description="Polar residues" evidence="1">
    <location>
        <begin position="61"/>
        <end position="70"/>
    </location>
</feature>
<feature type="compositionally biased region" description="Low complexity" evidence="1">
    <location>
        <begin position="1"/>
        <end position="16"/>
    </location>
</feature>
<evidence type="ECO:0000313" key="2">
    <source>
        <dbReference type="EMBL" id="KAF9071370.1"/>
    </source>
</evidence>
<organism evidence="2 3">
    <name type="scientific">Rhodocollybia butyracea</name>
    <dbReference type="NCBI Taxonomy" id="206335"/>
    <lineage>
        <taxon>Eukaryota</taxon>
        <taxon>Fungi</taxon>
        <taxon>Dikarya</taxon>
        <taxon>Basidiomycota</taxon>
        <taxon>Agaricomycotina</taxon>
        <taxon>Agaricomycetes</taxon>
        <taxon>Agaricomycetidae</taxon>
        <taxon>Agaricales</taxon>
        <taxon>Marasmiineae</taxon>
        <taxon>Omphalotaceae</taxon>
        <taxon>Rhodocollybia</taxon>
    </lineage>
</organism>